<comment type="caution">
    <text evidence="1">The sequence shown here is derived from an EMBL/GenBank/DDBJ whole genome shotgun (WGS) entry which is preliminary data.</text>
</comment>
<evidence type="ECO:0000313" key="2">
    <source>
        <dbReference type="Proteomes" id="UP000187209"/>
    </source>
</evidence>
<dbReference type="OrthoDB" id="10519048at2759"/>
<dbReference type="EMBL" id="MPUH01000055">
    <property type="protein sequence ID" value="OMJ92779.1"/>
    <property type="molecule type" value="Genomic_DNA"/>
</dbReference>
<proteinExistence type="predicted"/>
<sequence>MLKCIRKSQEYGVLILDSFQHEPIYIFPRNFTGTFKPPHKISSQEIINYRDIKCGVDIINPSYILVIILPSIPDHIIKQTLSDTLQVIQPIFSEMSINQEEFLTPKSTERSAKHKKVLKPELFEKLSELLEIFLSVSIYKIYPYFRYDDEEFENSPISFPCVCLPIAIGANALYFNLSIPLMMQLDMTLHILFHESTVTVHEVLSLEKPSGIIKDVLMMYKGYIISGSFPKQELTEFMRIVNAKRLYMRNDTFPQESFVERIKKGQEEIVISIVCTQGFLIAITIIPLTDGNNDYDPWFVDKGKRFCNELNETKIIVKIEEEFKKNLYLTEIDAVDDPKKQELLSIMKKSRSLDSSPIGSPRGQGLKDKIYKPVYYPQHDLYVFHYALVDTINGLVNTPHVIASSRWFMDVLRPLFSHYAQLYENIGKCTSEFLDVNAKFADIFDCENVVVLKIRNYYLYAMYRGNIENLKQFAYEIISSN</sequence>
<name>A0A1R2CUT7_9CILI</name>
<gene>
    <name evidence="1" type="ORF">SteCoe_4413</name>
</gene>
<evidence type="ECO:0000313" key="1">
    <source>
        <dbReference type="EMBL" id="OMJ92779.1"/>
    </source>
</evidence>
<dbReference type="AlphaFoldDB" id="A0A1R2CUT7"/>
<protein>
    <submittedName>
        <fullName evidence="1">Uncharacterized protein</fullName>
    </submittedName>
</protein>
<dbReference type="Proteomes" id="UP000187209">
    <property type="component" value="Unassembled WGS sequence"/>
</dbReference>
<reference evidence="1 2" key="1">
    <citation type="submission" date="2016-11" db="EMBL/GenBank/DDBJ databases">
        <title>The macronuclear genome of Stentor coeruleus: a giant cell with tiny introns.</title>
        <authorList>
            <person name="Slabodnick M."/>
            <person name="Ruby J.G."/>
            <person name="Reiff S.B."/>
            <person name="Swart E.C."/>
            <person name="Gosai S."/>
            <person name="Prabakaran S."/>
            <person name="Witkowska E."/>
            <person name="Larue G.E."/>
            <person name="Fisher S."/>
            <person name="Freeman R.M."/>
            <person name="Gunawardena J."/>
            <person name="Chu W."/>
            <person name="Stover N.A."/>
            <person name="Gregory B.D."/>
            <person name="Nowacki M."/>
            <person name="Derisi J."/>
            <person name="Roy S.W."/>
            <person name="Marshall W.F."/>
            <person name="Sood P."/>
        </authorList>
    </citation>
    <scope>NUCLEOTIDE SEQUENCE [LARGE SCALE GENOMIC DNA]</scope>
    <source>
        <strain evidence="1">WM001</strain>
    </source>
</reference>
<accession>A0A1R2CUT7</accession>
<organism evidence="1 2">
    <name type="scientific">Stentor coeruleus</name>
    <dbReference type="NCBI Taxonomy" id="5963"/>
    <lineage>
        <taxon>Eukaryota</taxon>
        <taxon>Sar</taxon>
        <taxon>Alveolata</taxon>
        <taxon>Ciliophora</taxon>
        <taxon>Postciliodesmatophora</taxon>
        <taxon>Heterotrichea</taxon>
        <taxon>Heterotrichida</taxon>
        <taxon>Stentoridae</taxon>
        <taxon>Stentor</taxon>
    </lineage>
</organism>
<keyword evidence="2" id="KW-1185">Reference proteome</keyword>